<dbReference type="OrthoDB" id="515887at2759"/>
<evidence type="ECO:0000256" key="3">
    <source>
        <dbReference type="ARBA" id="ARBA00022692"/>
    </source>
</evidence>
<evidence type="ECO:0000256" key="6">
    <source>
        <dbReference type="SAM" id="Phobius"/>
    </source>
</evidence>
<dbReference type="EMBL" id="HBIW01013599">
    <property type="protein sequence ID" value="CAE0696249.1"/>
    <property type="molecule type" value="Transcribed_RNA"/>
</dbReference>
<feature type="transmembrane region" description="Helical" evidence="6">
    <location>
        <begin position="372"/>
        <end position="393"/>
    </location>
</feature>
<proteinExistence type="inferred from homology"/>
<evidence type="ECO:0000256" key="1">
    <source>
        <dbReference type="ARBA" id="ARBA00004141"/>
    </source>
</evidence>
<dbReference type="AlphaFoldDB" id="A0A7S3ZWF6"/>
<reference evidence="8" key="1">
    <citation type="submission" date="2021-01" db="EMBL/GenBank/DDBJ databases">
        <authorList>
            <person name="Corre E."/>
            <person name="Pelletier E."/>
            <person name="Niang G."/>
            <person name="Scheremetjew M."/>
            <person name="Finn R."/>
            <person name="Kale V."/>
            <person name="Holt S."/>
            <person name="Cochrane G."/>
            <person name="Meng A."/>
            <person name="Brown T."/>
            <person name="Cohen L."/>
        </authorList>
    </citation>
    <scope>NUCLEOTIDE SEQUENCE</scope>
    <source>
        <strain evidence="8">CCMP1756</strain>
    </source>
</reference>
<dbReference type="Gene3D" id="1.20.1250.20">
    <property type="entry name" value="MFS general substrate transporter like domains"/>
    <property type="match status" value="2"/>
</dbReference>
<gene>
    <name evidence="8" type="ORF">PCAL00307_LOCUS11685</name>
    <name evidence="9" type="ORF">PECAL_4P09630</name>
</gene>
<keyword evidence="3 6" id="KW-0812">Transmembrane</keyword>
<evidence type="ECO:0000256" key="5">
    <source>
        <dbReference type="ARBA" id="ARBA00023136"/>
    </source>
</evidence>
<dbReference type="PANTHER" id="PTHR16172">
    <property type="entry name" value="MAJOR FACILITATOR SUPERFAMILY DOMAIN-CONTAINING PROTEIN 6-LIKE"/>
    <property type="match status" value="1"/>
</dbReference>
<evidence type="ECO:0000313" key="10">
    <source>
        <dbReference type="Proteomes" id="UP000789595"/>
    </source>
</evidence>
<feature type="transmembrane region" description="Helical" evidence="6">
    <location>
        <begin position="348"/>
        <end position="366"/>
    </location>
</feature>
<dbReference type="EMBL" id="CAKKNE010000004">
    <property type="protein sequence ID" value="CAH0373731.1"/>
    <property type="molecule type" value="Genomic_DNA"/>
</dbReference>
<feature type="transmembrane region" description="Helical" evidence="6">
    <location>
        <begin position="293"/>
        <end position="311"/>
    </location>
</feature>
<dbReference type="Proteomes" id="UP000789595">
    <property type="component" value="Unassembled WGS sequence"/>
</dbReference>
<evidence type="ECO:0000313" key="9">
    <source>
        <dbReference type="EMBL" id="CAH0373731.1"/>
    </source>
</evidence>
<keyword evidence="4 6" id="KW-1133">Transmembrane helix</keyword>
<evidence type="ECO:0000256" key="4">
    <source>
        <dbReference type="ARBA" id="ARBA00022989"/>
    </source>
</evidence>
<feature type="transmembrane region" description="Helical" evidence="6">
    <location>
        <begin position="221"/>
        <end position="244"/>
    </location>
</feature>
<dbReference type="InterPro" id="IPR024989">
    <property type="entry name" value="MFS_assoc_dom"/>
</dbReference>
<dbReference type="InterPro" id="IPR036259">
    <property type="entry name" value="MFS_trans_sf"/>
</dbReference>
<evidence type="ECO:0000259" key="7">
    <source>
        <dbReference type="Pfam" id="PF12832"/>
    </source>
</evidence>
<name>A0A7S3ZWF6_9STRA</name>
<evidence type="ECO:0000256" key="2">
    <source>
        <dbReference type="ARBA" id="ARBA00005241"/>
    </source>
</evidence>
<dbReference type="GO" id="GO:0016020">
    <property type="term" value="C:membrane"/>
    <property type="evidence" value="ECO:0007669"/>
    <property type="project" value="UniProtKB-SubCell"/>
</dbReference>
<reference evidence="9" key="2">
    <citation type="submission" date="2021-11" db="EMBL/GenBank/DDBJ databases">
        <authorList>
            <consortium name="Genoscope - CEA"/>
            <person name="William W."/>
        </authorList>
    </citation>
    <scope>NUCLEOTIDE SEQUENCE</scope>
</reference>
<organism evidence="8">
    <name type="scientific">Pelagomonas calceolata</name>
    <dbReference type="NCBI Taxonomy" id="35677"/>
    <lineage>
        <taxon>Eukaryota</taxon>
        <taxon>Sar</taxon>
        <taxon>Stramenopiles</taxon>
        <taxon>Ochrophyta</taxon>
        <taxon>Pelagophyceae</taxon>
        <taxon>Pelagomonadales</taxon>
        <taxon>Pelagomonadaceae</taxon>
        <taxon>Pelagomonas</taxon>
    </lineage>
</organism>
<dbReference type="PANTHER" id="PTHR16172:SF41">
    <property type="entry name" value="MAJOR FACILITATOR SUPERFAMILY DOMAIN-CONTAINING PROTEIN 6-LIKE"/>
    <property type="match status" value="1"/>
</dbReference>
<protein>
    <recommendedName>
        <fullName evidence="7">Major facilitator superfamily associated domain-containing protein</fullName>
    </recommendedName>
</protein>
<accession>A0A7S3ZWF6</accession>
<evidence type="ECO:0000313" key="8">
    <source>
        <dbReference type="EMBL" id="CAE0696249.1"/>
    </source>
</evidence>
<keyword evidence="10" id="KW-1185">Reference proteome</keyword>
<keyword evidence="5 6" id="KW-0472">Membrane</keyword>
<dbReference type="Pfam" id="PF12832">
    <property type="entry name" value="MFS_1_like"/>
    <property type="match status" value="1"/>
</dbReference>
<dbReference type="SUPFAM" id="SSF103473">
    <property type="entry name" value="MFS general substrate transporter"/>
    <property type="match status" value="1"/>
</dbReference>
<comment type="subcellular location">
    <subcellularLocation>
        <location evidence="1">Membrane</location>
        <topology evidence="1">Multi-pass membrane protein</topology>
    </subcellularLocation>
</comment>
<feature type="domain" description="Major facilitator superfamily associated" evidence="7">
    <location>
        <begin position="27"/>
        <end position="379"/>
    </location>
</feature>
<comment type="similarity">
    <text evidence="2">Belongs to the major facilitator superfamily. MFSD6 family.</text>
</comment>
<sequence>MAQHPELIWIKTVHVLACLSGVAWGRYQVAYLNSLGIAPSTLGALRAAGLAAKFFCTPLWGAWADARPGVAPLLAAVAATASLIRLYQAPTVVGSLPLLFALKAARSAANGLATLTDALTLRVVEAHREAGYGAQRLWTGVAWGGGSLAVGYAIDARGYDAIFAWTVGFSVALAALLACRPAPPPGAASVAAKAAPPAPTALGALRSFRDRCARESRLRPFLLLMALYGVAMSLVEALLFLQMAREFGSSKRLMGAVTLVGTTTELPTFHRSDALVARFGHARLLRAAHGCMVLRLCALACVTPAAAPWALPLLQLLHGPCFALAWSAAVSFAADATPPRLRATSQSALSTAYYVLGAGVGSVLWSCAYEYLGARATYLSGAALVAAAAGALLPRLEGDAKGAEDAGEP</sequence>
<dbReference type="InterPro" id="IPR051717">
    <property type="entry name" value="MFS_MFSD6"/>
</dbReference>